<proteinExistence type="predicted"/>
<comment type="caution">
    <text evidence="1">The sequence shown here is derived from an EMBL/GenBank/DDBJ whole genome shotgun (WGS) entry which is preliminary data.</text>
</comment>
<evidence type="ECO:0000313" key="2">
    <source>
        <dbReference type="Proteomes" id="UP000070089"/>
    </source>
</evidence>
<dbReference type="OrthoDB" id="10256332at2759"/>
<organism evidence="1 2">
    <name type="scientific">Giardia duodenalis assemblage B</name>
    <dbReference type="NCBI Taxonomy" id="1394984"/>
    <lineage>
        <taxon>Eukaryota</taxon>
        <taxon>Metamonada</taxon>
        <taxon>Diplomonadida</taxon>
        <taxon>Hexamitidae</taxon>
        <taxon>Giardiinae</taxon>
        <taxon>Giardia</taxon>
    </lineage>
</organism>
<reference evidence="1 2" key="1">
    <citation type="journal article" date="2015" name="Mol. Biochem. Parasitol.">
        <title>Identification of polymorphic genes for use in assemblage B genotyping assays through comparative genomics of multiple assemblage B Giardia duodenalis isolates.</title>
        <authorList>
            <person name="Wielinga C."/>
            <person name="Thompson R.C."/>
            <person name="Monis P."/>
            <person name="Ryan U."/>
        </authorList>
    </citation>
    <scope>NUCLEOTIDE SEQUENCE [LARGE SCALE GENOMIC DNA]</scope>
    <source>
        <strain evidence="1 2">BAH15c1</strain>
    </source>
</reference>
<dbReference type="EMBL" id="JXTI01000054">
    <property type="protein sequence ID" value="KWX13831.1"/>
    <property type="molecule type" value="Genomic_DNA"/>
</dbReference>
<protein>
    <submittedName>
        <fullName evidence="1">Uncharacterized protein</fullName>
    </submittedName>
</protein>
<dbReference type="Proteomes" id="UP000070089">
    <property type="component" value="Unassembled WGS sequence"/>
</dbReference>
<evidence type="ECO:0000313" key="1">
    <source>
        <dbReference type="EMBL" id="KWX13831.1"/>
    </source>
</evidence>
<dbReference type="VEuPathDB" id="GiardiaDB:QR46_2171"/>
<name>A0A132NUS7_GIAIN</name>
<gene>
    <name evidence="1" type="ORF">QR46_2171</name>
</gene>
<sequence>MNTEDLGHGKINFYVHRIMASGPCNDRWCRDFTARILPVEWKVAKHPKQKGFVEPLGVAALCFTEVATGGTFKFFDFTLVNCSKKEISISGLSDSGLQTTVSIFARAQNYDQLLVLLRSLQTQNDDLFSTERIPPAALATSSASISFLNHYLAMVATALNTRPSSSVPGANRNRFLAVLRLLTRGDAGSSEGANQNIALPNSEMGMKANSIPSQDRNELEANERAMSLPFKIDSHRRLLAELGVNIHSNSEVTNIQKLQNGLLDVDYKETQAELKKVYKPAYLLPKTVEDNQRTSCYTQRLEKIIRNAKSLCGAISNQDSNNKTAQEVVRSTTIPCGIMNLSDMSIAHSICHGPAEDRSPLDVSHTPGSAKFLKRPAMSVFNATVEDIPDLTTPL</sequence>
<accession>A0A132NUS7</accession>
<dbReference type="AlphaFoldDB" id="A0A132NUS7"/>